<dbReference type="EMBL" id="FNZQ01000001">
    <property type="protein sequence ID" value="SEK73441.1"/>
    <property type="molecule type" value="Genomic_DNA"/>
</dbReference>
<proteinExistence type="predicted"/>
<dbReference type="Pfam" id="PF14384">
    <property type="entry name" value="BrnA_antitoxin"/>
    <property type="match status" value="1"/>
</dbReference>
<organism evidence="1 2">
    <name type="scientific">Jannaschia helgolandensis</name>
    <dbReference type="NCBI Taxonomy" id="188906"/>
    <lineage>
        <taxon>Bacteria</taxon>
        <taxon>Pseudomonadati</taxon>
        <taxon>Pseudomonadota</taxon>
        <taxon>Alphaproteobacteria</taxon>
        <taxon>Rhodobacterales</taxon>
        <taxon>Roseobacteraceae</taxon>
        <taxon>Jannaschia</taxon>
    </lineage>
</organism>
<reference evidence="1 2" key="1">
    <citation type="submission" date="2016-10" db="EMBL/GenBank/DDBJ databases">
        <authorList>
            <person name="de Groot N.N."/>
        </authorList>
    </citation>
    <scope>NUCLEOTIDE SEQUENCE [LARGE SCALE GENOMIC DNA]</scope>
    <source>
        <strain evidence="1 2">DSM 14858</strain>
    </source>
</reference>
<evidence type="ECO:0000313" key="1">
    <source>
        <dbReference type="EMBL" id="SEK73441.1"/>
    </source>
</evidence>
<dbReference type="Proteomes" id="UP000199283">
    <property type="component" value="Unassembled WGS sequence"/>
</dbReference>
<accession>A0A1H7JFP7</accession>
<dbReference type="AlphaFoldDB" id="A0A1H7JFP7"/>
<sequence length="125" mass="15033">MIAAMQRFEWDLHHVATREGRVPREWREVWQNRTKRKTRVSLWLDEDVLKLFRSMGPGYGPRMNIVLRSFMYARMAAMLEGEDLLDSYREDWMGKKKPQVQEIVAEMERLGRIARNETGTEDWEM</sequence>
<keyword evidence="2" id="KW-1185">Reference proteome</keyword>
<name>A0A1H7JFP7_9RHOB</name>
<gene>
    <name evidence="1" type="ORF">SAMN04488526_1350</name>
</gene>
<protein>
    <submittedName>
        <fullName evidence="1">BrnA antitoxin of type II toxin-antitoxin system</fullName>
    </submittedName>
</protein>
<dbReference type="InterPro" id="IPR025528">
    <property type="entry name" value="BrnA_antitoxin"/>
</dbReference>
<evidence type="ECO:0000313" key="2">
    <source>
        <dbReference type="Proteomes" id="UP000199283"/>
    </source>
</evidence>